<reference evidence="1" key="2">
    <citation type="submission" date="2021-09" db="EMBL/GenBank/DDBJ databases">
        <authorList>
            <person name="Gilroy R."/>
        </authorList>
    </citation>
    <scope>NUCLEOTIDE SEQUENCE</scope>
    <source>
        <strain evidence="1">ChiBcec21-2208</strain>
    </source>
</reference>
<protein>
    <submittedName>
        <fullName evidence="1">DUF4867 family protein</fullName>
    </submittedName>
</protein>
<dbReference type="InterPro" id="IPR024060">
    <property type="entry name" value="Ureidoglycolate_lyase_dom_sf"/>
</dbReference>
<dbReference type="Proteomes" id="UP000782880">
    <property type="component" value="Unassembled WGS sequence"/>
</dbReference>
<gene>
    <name evidence="1" type="ORF">K8V20_12715</name>
</gene>
<accession>A0A921IMU7</accession>
<proteinExistence type="predicted"/>
<dbReference type="EMBL" id="DYVE01000325">
    <property type="protein sequence ID" value="HJG29493.1"/>
    <property type="molecule type" value="Genomic_DNA"/>
</dbReference>
<dbReference type="Gene3D" id="2.60.120.480">
    <property type="entry name" value="Ureidoglycolate hydrolase"/>
    <property type="match status" value="1"/>
</dbReference>
<comment type="caution">
    <text evidence="1">The sequence shown here is derived from an EMBL/GenBank/DDBJ whole genome shotgun (WGS) entry which is preliminary data.</text>
</comment>
<evidence type="ECO:0000313" key="1">
    <source>
        <dbReference type="EMBL" id="HJG29493.1"/>
    </source>
</evidence>
<name>A0A921IMU7_9FIRM</name>
<dbReference type="InterPro" id="IPR032358">
    <property type="entry name" value="DUF4867"/>
</dbReference>
<dbReference type="GO" id="GO:0004848">
    <property type="term" value="F:ureidoglycolate hydrolase activity"/>
    <property type="evidence" value="ECO:0007669"/>
    <property type="project" value="InterPro"/>
</dbReference>
<sequence>MKIQSVFDAAFAPYGKVLEGYDTAELVKTLQAVTPVPAGVEYVPSQPELEKLPVAAQFAANAYGGMPIQLGWCNGHNTRLNCLEYHRDSELNIGAGDFILLVAKEDDIVNGKLDTAKVQAFRAPAGAVVEVYATTLHYAPCSAATGAGFQVVIVLPRGTNGPKPAMTPLNEEDKTLWACNKWLLAHPDSDEAGQGAVAALTGENIDIASLL</sequence>
<organism evidence="1 2">
    <name type="scientific">Subdoligranulum variabile</name>
    <dbReference type="NCBI Taxonomy" id="214851"/>
    <lineage>
        <taxon>Bacteria</taxon>
        <taxon>Bacillati</taxon>
        <taxon>Bacillota</taxon>
        <taxon>Clostridia</taxon>
        <taxon>Eubacteriales</taxon>
        <taxon>Oscillospiraceae</taxon>
        <taxon>Subdoligranulum</taxon>
    </lineage>
</organism>
<dbReference type="Pfam" id="PF16161">
    <property type="entry name" value="DUF4867"/>
    <property type="match status" value="1"/>
</dbReference>
<reference evidence="1" key="1">
    <citation type="journal article" date="2021" name="PeerJ">
        <title>Extensive microbial diversity within the chicken gut microbiome revealed by metagenomics and culture.</title>
        <authorList>
            <person name="Gilroy R."/>
            <person name="Ravi A."/>
            <person name="Getino M."/>
            <person name="Pursley I."/>
            <person name="Horton D.L."/>
            <person name="Alikhan N.F."/>
            <person name="Baker D."/>
            <person name="Gharbi K."/>
            <person name="Hall N."/>
            <person name="Watson M."/>
            <person name="Adriaenssens E.M."/>
            <person name="Foster-Nyarko E."/>
            <person name="Jarju S."/>
            <person name="Secka A."/>
            <person name="Antonio M."/>
            <person name="Oren A."/>
            <person name="Chaudhuri R.R."/>
            <person name="La Ragione R."/>
            <person name="Hildebrand F."/>
            <person name="Pallen M.J."/>
        </authorList>
    </citation>
    <scope>NUCLEOTIDE SEQUENCE</scope>
    <source>
        <strain evidence="1">ChiBcec21-2208</strain>
    </source>
</reference>
<dbReference type="SUPFAM" id="SSF51182">
    <property type="entry name" value="RmlC-like cupins"/>
    <property type="match status" value="1"/>
</dbReference>
<dbReference type="AlphaFoldDB" id="A0A921IMU7"/>
<evidence type="ECO:0000313" key="2">
    <source>
        <dbReference type="Proteomes" id="UP000782880"/>
    </source>
</evidence>
<dbReference type="InterPro" id="IPR011051">
    <property type="entry name" value="RmlC_Cupin_sf"/>
</dbReference>